<protein>
    <submittedName>
        <fullName evidence="2">Uncharacterized protein</fullName>
    </submittedName>
</protein>
<organism evidence="2 3">
    <name type="scientific">Trichonephila clavata</name>
    <name type="common">Joro spider</name>
    <name type="synonym">Nephila clavata</name>
    <dbReference type="NCBI Taxonomy" id="2740835"/>
    <lineage>
        <taxon>Eukaryota</taxon>
        <taxon>Metazoa</taxon>
        <taxon>Ecdysozoa</taxon>
        <taxon>Arthropoda</taxon>
        <taxon>Chelicerata</taxon>
        <taxon>Arachnida</taxon>
        <taxon>Araneae</taxon>
        <taxon>Araneomorphae</taxon>
        <taxon>Entelegynae</taxon>
        <taxon>Araneoidea</taxon>
        <taxon>Nephilidae</taxon>
        <taxon>Trichonephila</taxon>
    </lineage>
</organism>
<evidence type="ECO:0000313" key="3">
    <source>
        <dbReference type="Proteomes" id="UP000887116"/>
    </source>
</evidence>
<dbReference type="EMBL" id="BMAO01009982">
    <property type="protein sequence ID" value="GFQ63881.1"/>
    <property type="molecule type" value="Genomic_DNA"/>
</dbReference>
<dbReference type="Proteomes" id="UP000887116">
    <property type="component" value="Unassembled WGS sequence"/>
</dbReference>
<proteinExistence type="predicted"/>
<dbReference type="AlphaFoldDB" id="A0A8X6EXT5"/>
<reference evidence="2" key="1">
    <citation type="submission" date="2020-07" db="EMBL/GenBank/DDBJ databases">
        <title>Multicomponent nature underlies the extraordinary mechanical properties of spider dragline silk.</title>
        <authorList>
            <person name="Kono N."/>
            <person name="Nakamura H."/>
            <person name="Mori M."/>
            <person name="Yoshida Y."/>
            <person name="Ohtoshi R."/>
            <person name="Malay A.D."/>
            <person name="Moran D.A.P."/>
            <person name="Tomita M."/>
            <person name="Numata K."/>
            <person name="Arakawa K."/>
        </authorList>
    </citation>
    <scope>NUCLEOTIDE SEQUENCE</scope>
</reference>
<evidence type="ECO:0000256" key="1">
    <source>
        <dbReference type="SAM" id="MobiDB-lite"/>
    </source>
</evidence>
<gene>
    <name evidence="2" type="ORF">TNCT_394721</name>
</gene>
<name>A0A8X6EXT5_TRICU</name>
<comment type="caution">
    <text evidence="2">The sequence shown here is derived from an EMBL/GenBank/DDBJ whole genome shotgun (WGS) entry which is preliminary data.</text>
</comment>
<feature type="region of interest" description="Disordered" evidence="1">
    <location>
        <begin position="1"/>
        <end position="36"/>
    </location>
</feature>
<sequence length="76" mass="8697">MGQISNDTLKVRNLPDSEEEEELLDESKDGKNTQCDKNIRNAVTEFRIQTIFLKSENLPDSEAEEELLDESKGLRV</sequence>
<evidence type="ECO:0000313" key="2">
    <source>
        <dbReference type="EMBL" id="GFQ63881.1"/>
    </source>
</evidence>
<accession>A0A8X6EXT5</accession>
<keyword evidence="3" id="KW-1185">Reference proteome</keyword>